<sequence>METITVGGNHITLQPAGKYQKLVLQLGVTGTDHATIQVLNDKKELLNKPIKANEINTFEVDIETAQEIKIEIKGKIKESKGTGVILTTSHYK</sequence>
<reference evidence="1 3" key="1">
    <citation type="submission" date="2020-12" db="EMBL/GenBank/DDBJ databases">
        <title>strain FJAT-54423T represents a novel species of the genus Brevibacillus.</title>
        <authorList>
            <person name="Tang R."/>
        </authorList>
    </citation>
    <scope>NUCLEOTIDE SEQUENCE [LARGE SCALE GENOMIC DNA]</scope>
    <source>
        <strain evidence="1 3">FJAT-54423</strain>
    </source>
</reference>
<dbReference type="RefSeq" id="WP_198828169.1">
    <property type="nucleotide sequence ID" value="NZ_CP066308.1"/>
</dbReference>
<keyword evidence="4" id="KW-1185">Reference proteome</keyword>
<accession>A0A7T5JNM8</accession>
<gene>
    <name evidence="1" type="ORF">JD108_00870</name>
    <name evidence="2" type="ORF">KDJ56_00870</name>
</gene>
<proteinExistence type="predicted"/>
<evidence type="ECO:0000313" key="1">
    <source>
        <dbReference type="EMBL" id="QQE74593.1"/>
    </source>
</evidence>
<protein>
    <submittedName>
        <fullName evidence="1">Uncharacterized protein</fullName>
    </submittedName>
</protein>
<dbReference type="AlphaFoldDB" id="A0A7T5JNM8"/>
<name>A0A7T5JNM8_9BACL</name>
<dbReference type="EMBL" id="CP066308">
    <property type="protein sequence ID" value="QQE74593.1"/>
    <property type="molecule type" value="Genomic_DNA"/>
</dbReference>
<dbReference type="EMBL" id="CP073708">
    <property type="protein sequence ID" value="QUO41676.1"/>
    <property type="molecule type" value="Genomic_DNA"/>
</dbReference>
<reference evidence="2" key="2">
    <citation type="submission" date="2021-04" db="EMBL/GenBank/DDBJ databases">
        <title>Brevibacillus composti FJAT-54423, complete genome.</title>
        <authorList>
            <person name="Tang R."/>
        </authorList>
    </citation>
    <scope>NUCLEOTIDE SEQUENCE</scope>
    <source>
        <strain evidence="2">FJAT-54424</strain>
    </source>
</reference>
<dbReference type="KEGG" id="bcop:JD108_00870"/>
<evidence type="ECO:0000313" key="3">
    <source>
        <dbReference type="Proteomes" id="UP000595847"/>
    </source>
</evidence>
<dbReference type="Proteomes" id="UP000677234">
    <property type="component" value="Chromosome"/>
</dbReference>
<organism evidence="1 3">
    <name type="scientific">Brevibacillus composti</name>
    <dbReference type="NCBI Taxonomy" id="2796470"/>
    <lineage>
        <taxon>Bacteria</taxon>
        <taxon>Bacillati</taxon>
        <taxon>Bacillota</taxon>
        <taxon>Bacilli</taxon>
        <taxon>Bacillales</taxon>
        <taxon>Paenibacillaceae</taxon>
        <taxon>Brevibacillus</taxon>
    </lineage>
</organism>
<evidence type="ECO:0000313" key="2">
    <source>
        <dbReference type="EMBL" id="QUO41676.1"/>
    </source>
</evidence>
<dbReference type="Proteomes" id="UP000595847">
    <property type="component" value="Chromosome"/>
</dbReference>
<evidence type="ECO:0000313" key="4">
    <source>
        <dbReference type="Proteomes" id="UP000677234"/>
    </source>
</evidence>